<gene>
    <name evidence="5" type="ORF">J2S55_003322</name>
</gene>
<dbReference type="Gene3D" id="1.10.10.10">
    <property type="entry name" value="Winged helix-like DNA-binding domain superfamily/Winged helix DNA-binding domain"/>
    <property type="match status" value="1"/>
</dbReference>
<dbReference type="PANTHER" id="PTHR42756">
    <property type="entry name" value="TRANSCRIPTIONAL REGULATOR, MARR"/>
    <property type="match status" value="1"/>
</dbReference>
<dbReference type="PROSITE" id="PS50995">
    <property type="entry name" value="HTH_MARR_2"/>
    <property type="match status" value="1"/>
</dbReference>
<keyword evidence="1" id="KW-0805">Transcription regulation</keyword>
<protein>
    <submittedName>
        <fullName evidence="5">DNA-binding MarR family transcriptional regulator</fullName>
    </submittedName>
</protein>
<dbReference type="InterPro" id="IPR036390">
    <property type="entry name" value="WH_DNA-bd_sf"/>
</dbReference>
<evidence type="ECO:0000313" key="6">
    <source>
        <dbReference type="Proteomes" id="UP001230426"/>
    </source>
</evidence>
<keyword evidence="6" id="KW-1185">Reference proteome</keyword>
<feature type="domain" description="HTH marR-type" evidence="4">
    <location>
        <begin position="6"/>
        <end position="138"/>
    </location>
</feature>
<dbReference type="PANTHER" id="PTHR42756:SF1">
    <property type="entry name" value="TRANSCRIPTIONAL REPRESSOR OF EMRAB OPERON"/>
    <property type="match status" value="1"/>
</dbReference>
<dbReference type="Proteomes" id="UP001230426">
    <property type="component" value="Unassembled WGS sequence"/>
</dbReference>
<proteinExistence type="predicted"/>
<dbReference type="EMBL" id="JAUSRB010000002">
    <property type="protein sequence ID" value="MDP9864056.1"/>
    <property type="molecule type" value="Genomic_DNA"/>
</dbReference>
<organism evidence="5 6">
    <name type="scientific">Streptosporangium brasiliense</name>
    <dbReference type="NCBI Taxonomy" id="47480"/>
    <lineage>
        <taxon>Bacteria</taxon>
        <taxon>Bacillati</taxon>
        <taxon>Actinomycetota</taxon>
        <taxon>Actinomycetes</taxon>
        <taxon>Streptosporangiales</taxon>
        <taxon>Streptosporangiaceae</taxon>
        <taxon>Streptosporangium</taxon>
    </lineage>
</organism>
<dbReference type="GO" id="GO:0003677">
    <property type="term" value="F:DNA binding"/>
    <property type="evidence" value="ECO:0007669"/>
    <property type="project" value="UniProtKB-KW"/>
</dbReference>
<evidence type="ECO:0000256" key="3">
    <source>
        <dbReference type="ARBA" id="ARBA00023163"/>
    </source>
</evidence>
<dbReference type="SMART" id="SM00347">
    <property type="entry name" value="HTH_MARR"/>
    <property type="match status" value="1"/>
</dbReference>
<evidence type="ECO:0000313" key="5">
    <source>
        <dbReference type="EMBL" id="MDP9864056.1"/>
    </source>
</evidence>
<keyword evidence="2 5" id="KW-0238">DNA-binding</keyword>
<reference evidence="5 6" key="1">
    <citation type="submission" date="2023-07" db="EMBL/GenBank/DDBJ databases">
        <title>Sequencing the genomes of 1000 actinobacteria strains.</title>
        <authorList>
            <person name="Klenk H.-P."/>
        </authorList>
    </citation>
    <scope>NUCLEOTIDE SEQUENCE [LARGE SCALE GENOMIC DNA]</scope>
    <source>
        <strain evidence="5 6">DSM 44109</strain>
    </source>
</reference>
<name>A0ABT9R491_9ACTN</name>
<accession>A0ABT9R491</accession>
<dbReference type="InterPro" id="IPR036388">
    <property type="entry name" value="WH-like_DNA-bd_sf"/>
</dbReference>
<comment type="caution">
    <text evidence="5">The sequence shown here is derived from an EMBL/GenBank/DDBJ whole genome shotgun (WGS) entry which is preliminary data.</text>
</comment>
<dbReference type="RefSeq" id="WP_306861479.1">
    <property type="nucleotide sequence ID" value="NZ_JAUSRB010000002.1"/>
</dbReference>
<dbReference type="SUPFAM" id="SSF46785">
    <property type="entry name" value="Winged helix' DNA-binding domain"/>
    <property type="match status" value="1"/>
</dbReference>
<keyword evidence="3" id="KW-0804">Transcription</keyword>
<dbReference type="Pfam" id="PF12802">
    <property type="entry name" value="MarR_2"/>
    <property type="match status" value="1"/>
</dbReference>
<evidence type="ECO:0000256" key="1">
    <source>
        <dbReference type="ARBA" id="ARBA00023015"/>
    </source>
</evidence>
<dbReference type="InterPro" id="IPR000835">
    <property type="entry name" value="HTH_MarR-typ"/>
</dbReference>
<evidence type="ECO:0000259" key="4">
    <source>
        <dbReference type="PROSITE" id="PS50995"/>
    </source>
</evidence>
<sequence length="160" mass="17438">MGMPPDERLGSHVKRVEQELMALKHMVLKPSGLTVPQYQALYFLGESPGMSAAALARACLVTPQTMATTLGNLENKGLVERTAHPWHRNVLETRLTEKGRAALEEADASASAVERLLSETFTAGEREQLIALLGRFSDSLHAQAREIPGGCKVMTPFGRD</sequence>
<evidence type="ECO:0000256" key="2">
    <source>
        <dbReference type="ARBA" id="ARBA00023125"/>
    </source>
</evidence>